<accession>A0A246JD88</accession>
<protein>
    <recommendedName>
        <fullName evidence="1">Metallo-beta-lactamase domain-containing protein</fullName>
    </recommendedName>
</protein>
<sequence length="431" mass="46794">MNLYAYQVGFGDCFLLQFCYDAEEKTRRHVLVDFGTTGTPEGDANALMLKIAEDIRDKCGDDGLDAVVATHRHADHISGFATKTNGKGSGDVIRGLKPKVVLQPWTEDLSLATHATGPVPKGLRGVAGSVRAVAALGAMHGLAEQVTTLAAKRGKSLPLGLAERLDFLGRDNTKNLPAVENLARMGKAGTAVYAHFGTDDPFKAVLPGVKTHVLGPPTPEQHPGVQKQRSTDDDQFWHFQARGAGTANLVAGNQRGPFDASYVDAKRGKLPRDARWAARHITASRGNQLLGIVTMLDKVMNNTSLILLMEVGGKRLLFPGDAQIENWSYALDQPDAQALLADVDLYKVGHHGSLNATPKSLWKAFKKRGNAARKDRMTSVLSTMADKHGSVDKRTEVPRRTLVDALKHDTHFHSTQELTGGQPYTMVRIDF</sequence>
<name>A0A246JD88_9BURK</name>
<dbReference type="Gene3D" id="3.60.15.10">
    <property type="entry name" value="Ribonuclease Z/Hydroxyacylglutathione hydrolase-like"/>
    <property type="match status" value="2"/>
</dbReference>
<evidence type="ECO:0000259" key="1">
    <source>
        <dbReference type="Pfam" id="PF00753"/>
    </source>
</evidence>
<comment type="caution">
    <text evidence="2">The sequence shown here is derived from an EMBL/GenBank/DDBJ whole genome shotgun (WGS) entry which is preliminary data.</text>
</comment>
<dbReference type="InterPro" id="IPR036866">
    <property type="entry name" value="RibonucZ/Hydroxyglut_hydro"/>
</dbReference>
<dbReference type="SUPFAM" id="SSF56281">
    <property type="entry name" value="Metallo-hydrolase/oxidoreductase"/>
    <property type="match status" value="2"/>
</dbReference>
<dbReference type="Pfam" id="PF00753">
    <property type="entry name" value="Lactamase_B"/>
    <property type="match status" value="1"/>
</dbReference>
<gene>
    <name evidence="2" type="ORF">CDN99_13605</name>
</gene>
<dbReference type="AlphaFoldDB" id="A0A246JD88"/>
<dbReference type="EMBL" id="NIOF01000005">
    <property type="protein sequence ID" value="OWQ90541.1"/>
    <property type="molecule type" value="Genomic_DNA"/>
</dbReference>
<dbReference type="Proteomes" id="UP000197468">
    <property type="component" value="Unassembled WGS sequence"/>
</dbReference>
<dbReference type="PANTHER" id="PTHR30619:SF1">
    <property type="entry name" value="RECOMBINATION PROTEIN 2"/>
    <property type="match status" value="1"/>
</dbReference>
<reference evidence="2 3" key="1">
    <citation type="journal article" date="2008" name="Int. J. Syst. Evol. Microbiol.">
        <title>Description of Roseateles aquatilis sp. nov. and Roseateles terrae sp. nov., in the class Betaproteobacteria, and emended description of the genus Roseateles.</title>
        <authorList>
            <person name="Gomila M."/>
            <person name="Bowien B."/>
            <person name="Falsen E."/>
            <person name="Moore E.R."/>
            <person name="Lalucat J."/>
        </authorList>
    </citation>
    <scope>NUCLEOTIDE SEQUENCE [LARGE SCALE GENOMIC DNA]</scope>
    <source>
        <strain evidence="2 3">CCUG 48205</strain>
    </source>
</reference>
<keyword evidence="3" id="KW-1185">Reference proteome</keyword>
<evidence type="ECO:0000313" key="3">
    <source>
        <dbReference type="Proteomes" id="UP000197468"/>
    </source>
</evidence>
<proteinExistence type="predicted"/>
<organism evidence="2 3">
    <name type="scientific">Roseateles aquatilis</name>
    <dbReference type="NCBI Taxonomy" id="431061"/>
    <lineage>
        <taxon>Bacteria</taxon>
        <taxon>Pseudomonadati</taxon>
        <taxon>Pseudomonadota</taxon>
        <taxon>Betaproteobacteria</taxon>
        <taxon>Burkholderiales</taxon>
        <taxon>Sphaerotilaceae</taxon>
        <taxon>Roseateles</taxon>
    </lineage>
</organism>
<feature type="domain" description="Metallo-beta-lactamase" evidence="1">
    <location>
        <begin position="12"/>
        <end position="80"/>
    </location>
</feature>
<evidence type="ECO:0000313" key="2">
    <source>
        <dbReference type="EMBL" id="OWQ90541.1"/>
    </source>
</evidence>
<dbReference type="PANTHER" id="PTHR30619">
    <property type="entry name" value="DNA INTERNALIZATION/COMPETENCE PROTEIN COMEC/REC2"/>
    <property type="match status" value="1"/>
</dbReference>
<dbReference type="InterPro" id="IPR001279">
    <property type="entry name" value="Metallo-B-lactamas"/>
</dbReference>
<dbReference type="InterPro" id="IPR052159">
    <property type="entry name" value="Competence_DNA_uptake"/>
</dbReference>
<dbReference type="OrthoDB" id="418728at2"/>